<keyword evidence="1" id="KW-0812">Transmembrane</keyword>
<dbReference type="OrthoDB" id="430346at2759"/>
<reference evidence="3 4" key="2">
    <citation type="submission" date="2024-05" db="EMBL/GenBank/DDBJ databases">
        <authorList>
            <person name="Chen Y."/>
            <person name="Shah S."/>
            <person name="Dougan E. K."/>
            <person name="Thang M."/>
            <person name="Chan C."/>
        </authorList>
    </citation>
    <scope>NUCLEOTIDE SEQUENCE [LARGE SCALE GENOMIC DNA]</scope>
</reference>
<sequence>MRRPRRSNLTRQALETSIFDQHVRDPAKERLRFELRSGSISSFLEPRLENQPLGQVLVNPDPLQPPCSYHCMVAARFLPWLVFVFFLCFWQSLRSVFRRPLVVFVDKLCIAQHDPALKAKGIRGLSTFLDRSEELTILWSSRYFTRLWCVYELATFLRHGQAQQVKLFPVAMARVLLVIASSSVPARILDDFNYILGSSDIFAAVIQFACILLVQPLILYLLLGVMADVQNLEKQFKEFSIQKSQCFCCTSDHRHPDTGETLMCDRKFVYEAVRTWYAAGADGDNGDSIHFEKFDQVVRTSLRSSVLEGAETVFLPFKIMFCLAVVNQAPAVVQMMTWSEADMLRYGVPPVSETSRCRLFISNLQVELPLAADVPAESDTAGVTTAGVGEKLEGMQDALKGFQAANGVLWFHQEAGPGVSAELMVGGGMQEPSPKLQKYGSRRGHIFTVPDTVSQSSEAMADAEYSLRFQSTTYGHLSITSDDEARNLATPQTWREARIHSVHSILAKTVGIVRSLECQLLLVCLVLAWAVLVVVKNFQLINDPPHPEIVHQWRPWFSGPGLTPEALVWSAWTQAIILPLLGYLGTASFILRLGSSKSLWMEIRSLVASLLIFFLLSLWDYLIFRGPNERPTEELKRKIIELSWTGHVCLPSLTAKKLTLLGRTGLSTLLGLVMWFFWFLLAVMLSWIGAAVAIGSWPFLILATGLQAWAFWAAAEEASQLREIRKNWGGEVDREVFFLRCAAVLSIWHSVYMPLAGYFCVPIIGFAWYLALDAFFMFVTMHVLGYEAGTLKDLKAPGNMARLQCKRIAFPGKVNPEVKDCIVSGEIPQKQGPEFDERLVDEILQFETYWSPAEGAAEIAFCFGRALFFGELPSSSDGGRLFDTEADTEAGAVGSMAAKGGVFPIGVGAAEDAEIAGGDVVPGIQFPSRRETKEWDDAVEEAQRQSSLCSLACVFLTDTQSGLGGHAEDPEGCGSCFCQALYGKVDPAAYLSTVEEELTEQEMLFKKSDAEAMGQVLLIREEENDASWTARKKKALLKAAAKCKENRYRAPWGCRWFADWKENVDTAHRQRQKFHVFYFEGKVGCGKIAWEDLKDETKLQEVRDSTGLGKSQTAEVAWLDRLRIPYEEHDVGCMWHDQHLWFQHRNFCDVIVSGPRAIRAMGFIKLDQPVAKLAVMHVGNDDEELRGFRECGPTATLGTYNHDENLNIKVPGPEISRFTGPRGSGACLVQTLLRQVLPVAMRLRRG</sequence>
<reference evidence="2" key="1">
    <citation type="submission" date="2022-10" db="EMBL/GenBank/DDBJ databases">
        <authorList>
            <person name="Chen Y."/>
            <person name="Dougan E. K."/>
            <person name="Chan C."/>
            <person name="Rhodes N."/>
            <person name="Thang M."/>
        </authorList>
    </citation>
    <scope>NUCLEOTIDE SEQUENCE</scope>
</reference>
<dbReference type="AlphaFoldDB" id="A0A9P1FK45"/>
<feature type="transmembrane region" description="Helical" evidence="1">
    <location>
        <begin position="669"/>
        <end position="690"/>
    </location>
</feature>
<comment type="caution">
    <text evidence="2">The sequence shown here is derived from an EMBL/GenBank/DDBJ whole genome shotgun (WGS) entry which is preliminary data.</text>
</comment>
<feature type="non-terminal residue" evidence="2">
    <location>
        <position position="1"/>
    </location>
</feature>
<evidence type="ECO:0000256" key="1">
    <source>
        <dbReference type="SAM" id="Phobius"/>
    </source>
</evidence>
<keyword evidence="1" id="KW-1133">Transmembrane helix</keyword>
<feature type="transmembrane region" description="Helical" evidence="1">
    <location>
        <begin position="201"/>
        <end position="227"/>
    </location>
</feature>
<evidence type="ECO:0000313" key="2">
    <source>
        <dbReference type="EMBL" id="CAI3980164.1"/>
    </source>
</evidence>
<feature type="transmembrane region" description="Helical" evidence="1">
    <location>
        <begin position="566"/>
        <end position="591"/>
    </location>
</feature>
<dbReference type="EMBL" id="CAMXCT020000541">
    <property type="protein sequence ID" value="CAL1133539.1"/>
    <property type="molecule type" value="Genomic_DNA"/>
</dbReference>
<dbReference type="EMBL" id="CAMXCT010000541">
    <property type="protein sequence ID" value="CAI3980164.1"/>
    <property type="molecule type" value="Genomic_DNA"/>
</dbReference>
<evidence type="ECO:0000313" key="3">
    <source>
        <dbReference type="EMBL" id="CAL4767476.1"/>
    </source>
</evidence>
<evidence type="ECO:0000313" key="4">
    <source>
        <dbReference type="Proteomes" id="UP001152797"/>
    </source>
</evidence>
<name>A0A9P1FK45_9DINO</name>
<feature type="transmembrane region" description="Helical" evidence="1">
    <location>
        <begin position="603"/>
        <end position="624"/>
    </location>
</feature>
<keyword evidence="1" id="KW-0472">Membrane</keyword>
<dbReference type="Proteomes" id="UP001152797">
    <property type="component" value="Unassembled WGS sequence"/>
</dbReference>
<protein>
    <submittedName>
        <fullName evidence="2">Uncharacterized protein</fullName>
    </submittedName>
</protein>
<feature type="transmembrane region" description="Helical" evidence="1">
    <location>
        <begin position="518"/>
        <end position="535"/>
    </location>
</feature>
<proteinExistence type="predicted"/>
<feature type="transmembrane region" description="Helical" evidence="1">
    <location>
        <begin position="167"/>
        <end position="189"/>
    </location>
</feature>
<organism evidence="2">
    <name type="scientific">Cladocopium goreaui</name>
    <dbReference type="NCBI Taxonomy" id="2562237"/>
    <lineage>
        <taxon>Eukaryota</taxon>
        <taxon>Sar</taxon>
        <taxon>Alveolata</taxon>
        <taxon>Dinophyceae</taxon>
        <taxon>Suessiales</taxon>
        <taxon>Symbiodiniaceae</taxon>
        <taxon>Cladocopium</taxon>
    </lineage>
</organism>
<accession>A0A9P1FK45</accession>
<dbReference type="EMBL" id="CAMXCT030000541">
    <property type="protein sequence ID" value="CAL4767476.1"/>
    <property type="molecule type" value="Genomic_DNA"/>
</dbReference>
<gene>
    <name evidence="2" type="ORF">C1SCF055_LOCUS8067</name>
</gene>
<keyword evidence="4" id="KW-1185">Reference proteome</keyword>